<evidence type="ECO:0000256" key="1">
    <source>
        <dbReference type="ARBA" id="ARBA00004141"/>
    </source>
</evidence>
<dbReference type="VEuPathDB" id="FungiDB:AMAG_19711"/>
<dbReference type="PANTHER" id="PTHR11785">
    <property type="entry name" value="AMINO ACID TRANSPORTER"/>
    <property type="match status" value="1"/>
</dbReference>
<evidence type="ECO:0000256" key="4">
    <source>
        <dbReference type="ARBA" id="ARBA00023136"/>
    </source>
</evidence>
<reference evidence="6 7" key="1">
    <citation type="submission" date="2009-11" db="EMBL/GenBank/DDBJ databases">
        <title>Annotation of Allomyces macrogynus ATCC 38327.</title>
        <authorList>
            <consortium name="The Broad Institute Genome Sequencing Platform"/>
            <person name="Russ C."/>
            <person name="Cuomo C."/>
            <person name="Burger G."/>
            <person name="Gray M.W."/>
            <person name="Holland P.W.H."/>
            <person name="King N."/>
            <person name="Lang F.B.F."/>
            <person name="Roger A.J."/>
            <person name="Ruiz-Trillo I."/>
            <person name="Young S.K."/>
            <person name="Zeng Q."/>
            <person name="Gargeya S."/>
            <person name="Fitzgerald M."/>
            <person name="Haas B."/>
            <person name="Abouelleil A."/>
            <person name="Alvarado L."/>
            <person name="Arachchi H.M."/>
            <person name="Berlin A."/>
            <person name="Chapman S.B."/>
            <person name="Gearin G."/>
            <person name="Goldberg J."/>
            <person name="Griggs A."/>
            <person name="Gujja S."/>
            <person name="Hansen M."/>
            <person name="Heiman D."/>
            <person name="Howarth C."/>
            <person name="Larimer J."/>
            <person name="Lui A."/>
            <person name="MacDonald P.J.P."/>
            <person name="McCowen C."/>
            <person name="Montmayeur A."/>
            <person name="Murphy C."/>
            <person name="Neiman D."/>
            <person name="Pearson M."/>
            <person name="Priest M."/>
            <person name="Roberts A."/>
            <person name="Saif S."/>
            <person name="Shea T."/>
            <person name="Sisk P."/>
            <person name="Stolte C."/>
            <person name="Sykes S."/>
            <person name="Wortman J."/>
            <person name="Nusbaum C."/>
            <person name="Birren B."/>
        </authorList>
    </citation>
    <scope>NUCLEOTIDE SEQUENCE [LARGE SCALE GENOMIC DNA]</scope>
    <source>
        <strain evidence="6 7">ATCC 38327</strain>
    </source>
</reference>
<keyword evidence="2 5" id="KW-0812">Transmembrane</keyword>
<name>A0A0L0SZL0_ALLM3</name>
<comment type="subcellular location">
    <subcellularLocation>
        <location evidence="1">Membrane</location>
        <topology evidence="1">Multi-pass membrane protein</topology>
    </subcellularLocation>
</comment>
<reference evidence="7" key="2">
    <citation type="submission" date="2009-11" db="EMBL/GenBank/DDBJ databases">
        <title>The Genome Sequence of Allomyces macrogynus strain ATCC 38327.</title>
        <authorList>
            <consortium name="The Broad Institute Genome Sequencing Platform"/>
            <person name="Russ C."/>
            <person name="Cuomo C."/>
            <person name="Shea T."/>
            <person name="Young S.K."/>
            <person name="Zeng Q."/>
            <person name="Koehrsen M."/>
            <person name="Haas B."/>
            <person name="Borodovsky M."/>
            <person name="Guigo R."/>
            <person name="Alvarado L."/>
            <person name="Berlin A."/>
            <person name="Borenstein D."/>
            <person name="Chen Z."/>
            <person name="Engels R."/>
            <person name="Freedman E."/>
            <person name="Gellesch M."/>
            <person name="Goldberg J."/>
            <person name="Griggs A."/>
            <person name="Gujja S."/>
            <person name="Heiman D."/>
            <person name="Hepburn T."/>
            <person name="Howarth C."/>
            <person name="Jen D."/>
            <person name="Larson L."/>
            <person name="Lewis B."/>
            <person name="Mehta T."/>
            <person name="Park D."/>
            <person name="Pearson M."/>
            <person name="Roberts A."/>
            <person name="Saif S."/>
            <person name="Shenoy N."/>
            <person name="Sisk P."/>
            <person name="Stolte C."/>
            <person name="Sykes S."/>
            <person name="Walk T."/>
            <person name="White J."/>
            <person name="Yandava C."/>
            <person name="Burger G."/>
            <person name="Gray M.W."/>
            <person name="Holland P.W.H."/>
            <person name="King N."/>
            <person name="Lang F.B.F."/>
            <person name="Roger A.J."/>
            <person name="Ruiz-Trillo I."/>
            <person name="Lander E."/>
            <person name="Nusbaum C."/>
        </authorList>
    </citation>
    <scope>NUCLEOTIDE SEQUENCE [LARGE SCALE GENOMIC DNA]</scope>
    <source>
        <strain evidence="7">ATCC 38327</strain>
    </source>
</reference>
<dbReference type="EMBL" id="GG745354">
    <property type="protein sequence ID" value="KNE67784.1"/>
    <property type="molecule type" value="Genomic_DNA"/>
</dbReference>
<dbReference type="PANTHER" id="PTHR11785:SF353">
    <property type="entry name" value="METHIONINE TRANSPORTER (EUROFUNG)"/>
    <property type="match status" value="1"/>
</dbReference>
<evidence type="ECO:0000313" key="6">
    <source>
        <dbReference type="EMBL" id="KNE67784.1"/>
    </source>
</evidence>
<organism evidence="6 7">
    <name type="scientific">Allomyces macrogynus (strain ATCC 38327)</name>
    <name type="common">Allomyces javanicus var. macrogynus</name>
    <dbReference type="NCBI Taxonomy" id="578462"/>
    <lineage>
        <taxon>Eukaryota</taxon>
        <taxon>Fungi</taxon>
        <taxon>Fungi incertae sedis</taxon>
        <taxon>Blastocladiomycota</taxon>
        <taxon>Blastocladiomycetes</taxon>
        <taxon>Blastocladiales</taxon>
        <taxon>Blastocladiaceae</taxon>
        <taxon>Allomyces</taxon>
    </lineage>
</organism>
<proteinExistence type="predicted"/>
<accession>A0A0L0SZL0</accession>
<dbReference type="STRING" id="578462.A0A0L0SZL0"/>
<gene>
    <name evidence="6" type="ORF">AMAG_19711</name>
</gene>
<keyword evidence="4 5" id="KW-0472">Membrane</keyword>
<dbReference type="AlphaFoldDB" id="A0A0L0SZL0"/>
<dbReference type="Pfam" id="PF13520">
    <property type="entry name" value="AA_permease_2"/>
    <property type="match status" value="1"/>
</dbReference>
<evidence type="ECO:0000313" key="7">
    <source>
        <dbReference type="Proteomes" id="UP000054350"/>
    </source>
</evidence>
<dbReference type="GO" id="GO:0016020">
    <property type="term" value="C:membrane"/>
    <property type="evidence" value="ECO:0007669"/>
    <property type="project" value="UniProtKB-SubCell"/>
</dbReference>
<evidence type="ECO:0000256" key="3">
    <source>
        <dbReference type="ARBA" id="ARBA00022989"/>
    </source>
</evidence>
<evidence type="ECO:0008006" key="8">
    <source>
        <dbReference type="Google" id="ProtNLM"/>
    </source>
</evidence>
<sequence>MVGSGIFTNPSKVVELVGATGPALIMWIIGALVAFTASMAYAEWCSRLPVSGGDAQFLDFAYPVPRRTLAVIYA</sequence>
<keyword evidence="7" id="KW-1185">Reference proteome</keyword>
<evidence type="ECO:0000256" key="5">
    <source>
        <dbReference type="SAM" id="Phobius"/>
    </source>
</evidence>
<protein>
    <recommendedName>
        <fullName evidence="8">Amino acid permease/ SLC12A domain-containing protein</fullName>
    </recommendedName>
</protein>
<dbReference type="InterPro" id="IPR050598">
    <property type="entry name" value="AminoAcid_Transporter"/>
</dbReference>
<keyword evidence="3 5" id="KW-1133">Transmembrane helix</keyword>
<evidence type="ECO:0000256" key="2">
    <source>
        <dbReference type="ARBA" id="ARBA00022692"/>
    </source>
</evidence>
<dbReference type="InterPro" id="IPR002293">
    <property type="entry name" value="AA/rel_permease1"/>
</dbReference>
<dbReference type="OrthoDB" id="5982228at2759"/>
<dbReference type="GO" id="GO:0015179">
    <property type="term" value="F:L-amino acid transmembrane transporter activity"/>
    <property type="evidence" value="ECO:0007669"/>
    <property type="project" value="TreeGrafter"/>
</dbReference>
<dbReference type="Gene3D" id="1.20.1740.10">
    <property type="entry name" value="Amino acid/polyamine transporter I"/>
    <property type="match status" value="1"/>
</dbReference>
<feature type="transmembrane region" description="Helical" evidence="5">
    <location>
        <begin position="24"/>
        <end position="42"/>
    </location>
</feature>
<dbReference type="Proteomes" id="UP000054350">
    <property type="component" value="Unassembled WGS sequence"/>
</dbReference>